<feature type="non-terminal residue" evidence="3">
    <location>
        <position position="250"/>
    </location>
</feature>
<dbReference type="Proteomes" id="UP001562425">
    <property type="component" value="Unassembled WGS sequence"/>
</dbReference>
<dbReference type="AlphaFoldDB" id="A0ABD1DWP8"/>
<evidence type="ECO:0000256" key="2">
    <source>
        <dbReference type="SAM" id="Phobius"/>
    </source>
</evidence>
<keyword evidence="2" id="KW-1133">Transmembrane helix</keyword>
<name>A0ABD1DWP8_CULPP</name>
<organism evidence="3 4">
    <name type="scientific">Culex pipiens pipiens</name>
    <name type="common">Northern house mosquito</name>
    <dbReference type="NCBI Taxonomy" id="38569"/>
    <lineage>
        <taxon>Eukaryota</taxon>
        <taxon>Metazoa</taxon>
        <taxon>Ecdysozoa</taxon>
        <taxon>Arthropoda</taxon>
        <taxon>Hexapoda</taxon>
        <taxon>Insecta</taxon>
        <taxon>Pterygota</taxon>
        <taxon>Neoptera</taxon>
        <taxon>Endopterygota</taxon>
        <taxon>Diptera</taxon>
        <taxon>Nematocera</taxon>
        <taxon>Culicoidea</taxon>
        <taxon>Culicidae</taxon>
        <taxon>Culicinae</taxon>
        <taxon>Culicini</taxon>
        <taxon>Culex</taxon>
        <taxon>Culex</taxon>
    </lineage>
</organism>
<reference evidence="3 4" key="1">
    <citation type="submission" date="2024-05" db="EMBL/GenBank/DDBJ databases">
        <title>Culex pipiens pipiens assembly and annotation.</title>
        <authorList>
            <person name="Alout H."/>
            <person name="Durand T."/>
        </authorList>
    </citation>
    <scope>NUCLEOTIDE SEQUENCE [LARGE SCALE GENOMIC DNA]</scope>
    <source>
        <strain evidence="3">HA-2024</strain>
        <tissue evidence="3">Whole body</tissue>
    </source>
</reference>
<sequence>MACATLKRSLDWESLNQRPTKRRRCHPFGSPAGAAGSSTSISNALNSSPSSSSAAARSAVMEPKPSPFADAVCPKLTPVAPLFFLPPSRAAQPAHRAVFFRHRPGRGCSSAHVAVLQIRLADTRLLRTDVMDVFHSPLRRNAVGTTFDSDFGRCPLAPPIRRWSQCPTAMLADCHLLRAMLPPSSENSTQKAPFWGLFCVFFRADSVRAEPDDVGVVSCRCRYIFWRLRLLLIAPLGFFAFRVCCRNRAD</sequence>
<keyword evidence="2" id="KW-0812">Transmembrane</keyword>
<keyword evidence="2" id="KW-0472">Membrane</keyword>
<protein>
    <submittedName>
        <fullName evidence="3">Uncharacterized protein</fullName>
    </submittedName>
</protein>
<comment type="caution">
    <text evidence="3">The sequence shown here is derived from an EMBL/GenBank/DDBJ whole genome shotgun (WGS) entry which is preliminary data.</text>
</comment>
<dbReference type="EMBL" id="JBEHCU010001033">
    <property type="protein sequence ID" value="KAL1403894.1"/>
    <property type="molecule type" value="Genomic_DNA"/>
</dbReference>
<evidence type="ECO:0000313" key="3">
    <source>
        <dbReference type="EMBL" id="KAL1403894.1"/>
    </source>
</evidence>
<proteinExistence type="predicted"/>
<gene>
    <name evidence="3" type="ORF">pipiens_019159</name>
</gene>
<feature type="transmembrane region" description="Helical" evidence="2">
    <location>
        <begin position="224"/>
        <end position="245"/>
    </location>
</feature>
<keyword evidence="4" id="KW-1185">Reference proteome</keyword>
<evidence type="ECO:0000313" key="4">
    <source>
        <dbReference type="Proteomes" id="UP001562425"/>
    </source>
</evidence>
<feature type="compositionally biased region" description="Low complexity" evidence="1">
    <location>
        <begin position="29"/>
        <end position="49"/>
    </location>
</feature>
<accession>A0ABD1DWP8</accession>
<feature type="region of interest" description="Disordered" evidence="1">
    <location>
        <begin position="14"/>
        <end position="49"/>
    </location>
</feature>
<evidence type="ECO:0000256" key="1">
    <source>
        <dbReference type="SAM" id="MobiDB-lite"/>
    </source>
</evidence>